<dbReference type="Gene3D" id="3.40.50.150">
    <property type="entry name" value="Vaccinia Virus protein VP39"/>
    <property type="match status" value="1"/>
</dbReference>
<evidence type="ECO:0000256" key="1">
    <source>
        <dbReference type="ARBA" id="ARBA00022553"/>
    </source>
</evidence>
<dbReference type="InterPro" id="IPR008854">
    <property type="entry name" value="TPMT"/>
</dbReference>
<evidence type="ECO:0000256" key="4">
    <source>
        <dbReference type="ARBA" id="ARBA00022691"/>
    </source>
</evidence>
<dbReference type="PANTHER" id="PTHR32183:SF6">
    <property type="entry name" value="CYSTEINE SULFINATE DESULFINASE_CYSTEINE DESULFURASE AND RELATED ENZYMES"/>
    <property type="match status" value="1"/>
</dbReference>
<name>A0AA39CK29_9EURO</name>
<dbReference type="AlphaFoldDB" id="A0AA39CK29"/>
<keyword evidence="3" id="KW-0808">Transferase</keyword>
<dbReference type="Pfam" id="PF05724">
    <property type="entry name" value="TPMT"/>
    <property type="match status" value="1"/>
</dbReference>
<keyword evidence="4" id="KW-0949">S-adenosyl-L-methionine</keyword>
<proteinExistence type="predicted"/>
<dbReference type="PROSITE" id="PS51585">
    <property type="entry name" value="SAM_MT_TPMT"/>
    <property type="match status" value="1"/>
</dbReference>
<dbReference type="PANTHER" id="PTHR32183">
    <property type="match status" value="1"/>
</dbReference>
<keyword evidence="6" id="KW-1185">Reference proteome</keyword>
<evidence type="ECO:0000313" key="5">
    <source>
        <dbReference type="EMBL" id="KAJ9611150.1"/>
    </source>
</evidence>
<organism evidence="5 6">
    <name type="scientific">Cladophialophora chaetospira</name>
    <dbReference type="NCBI Taxonomy" id="386627"/>
    <lineage>
        <taxon>Eukaryota</taxon>
        <taxon>Fungi</taxon>
        <taxon>Dikarya</taxon>
        <taxon>Ascomycota</taxon>
        <taxon>Pezizomycotina</taxon>
        <taxon>Eurotiomycetes</taxon>
        <taxon>Chaetothyriomycetidae</taxon>
        <taxon>Chaetothyriales</taxon>
        <taxon>Herpotrichiellaceae</taxon>
        <taxon>Cladophialophora</taxon>
    </lineage>
</organism>
<comment type="caution">
    <text evidence="5">The sequence shown here is derived from an EMBL/GenBank/DDBJ whole genome shotgun (WGS) entry which is preliminary data.</text>
</comment>
<accession>A0AA39CK29</accession>
<dbReference type="Proteomes" id="UP001172673">
    <property type="component" value="Unassembled WGS sequence"/>
</dbReference>
<dbReference type="GO" id="GO:0032259">
    <property type="term" value="P:methylation"/>
    <property type="evidence" value="ECO:0007669"/>
    <property type="project" value="UniProtKB-KW"/>
</dbReference>
<evidence type="ECO:0000256" key="2">
    <source>
        <dbReference type="ARBA" id="ARBA00022603"/>
    </source>
</evidence>
<dbReference type="CDD" id="cd02440">
    <property type="entry name" value="AdoMet_MTases"/>
    <property type="match status" value="1"/>
</dbReference>
<dbReference type="GO" id="GO:0008757">
    <property type="term" value="F:S-adenosylmethionine-dependent methyltransferase activity"/>
    <property type="evidence" value="ECO:0007669"/>
    <property type="project" value="InterPro"/>
</dbReference>
<keyword evidence="2" id="KW-0489">Methyltransferase</keyword>
<evidence type="ECO:0000313" key="6">
    <source>
        <dbReference type="Proteomes" id="UP001172673"/>
    </source>
</evidence>
<evidence type="ECO:0008006" key="7">
    <source>
        <dbReference type="Google" id="ProtNLM"/>
    </source>
</evidence>
<keyword evidence="1" id="KW-0597">Phosphoprotein</keyword>
<sequence>MSTANSTTTTAENREKLKSHMSQYSGSAYVRGWDELWNKGDFLPWDRGSPSPALADTLVNHAHVIGGPFVDGRRKRALVPGCGRGVDVLLLASFGYHVVGLEYAEKALVACEQYAKENEGRFPVYDEKIGKGTMKFLQGDFYSDEWVKKTGWEDWDGTFDLIYDYTIAMLNVAIQFFCAMHPSMRKDWAKRTTELLRPSPQANLICLEFPVAKPAKSGGPPFGAPSKAYLEHLSHPGEDIAYDAEGNVKMNPLAESSPNALERVGHWHPADTHSVGKDKDGNVEDYVSVWRHR</sequence>
<evidence type="ECO:0000256" key="3">
    <source>
        <dbReference type="ARBA" id="ARBA00022679"/>
    </source>
</evidence>
<reference evidence="5" key="1">
    <citation type="submission" date="2022-10" db="EMBL/GenBank/DDBJ databases">
        <title>Culturing micro-colonial fungi from biological soil crusts in the Mojave desert and describing Neophaeococcomyces mojavensis, and introducing the new genera and species Taxawa tesnikishii.</title>
        <authorList>
            <person name="Kurbessoian T."/>
            <person name="Stajich J.E."/>
        </authorList>
    </citation>
    <scope>NUCLEOTIDE SEQUENCE</scope>
    <source>
        <strain evidence="5">TK_41</strain>
    </source>
</reference>
<gene>
    <name evidence="5" type="ORF">H2200_004333</name>
</gene>
<dbReference type="EMBL" id="JAPDRK010000006">
    <property type="protein sequence ID" value="KAJ9611150.1"/>
    <property type="molecule type" value="Genomic_DNA"/>
</dbReference>
<dbReference type="InterPro" id="IPR029063">
    <property type="entry name" value="SAM-dependent_MTases_sf"/>
</dbReference>
<dbReference type="SUPFAM" id="SSF53335">
    <property type="entry name" value="S-adenosyl-L-methionine-dependent methyltransferases"/>
    <property type="match status" value="1"/>
</dbReference>
<protein>
    <recommendedName>
        <fullName evidence="7">Thiol methyltransferase</fullName>
    </recommendedName>
</protein>